<evidence type="ECO:0000313" key="3">
    <source>
        <dbReference type="EMBL" id="MBA9028006.1"/>
    </source>
</evidence>
<dbReference type="InterPro" id="IPR052520">
    <property type="entry name" value="ATL_DNA_repair"/>
</dbReference>
<dbReference type="Gene3D" id="1.10.10.10">
    <property type="entry name" value="Winged helix-like DNA-binding domain superfamily/Winged helix DNA-binding domain"/>
    <property type="match status" value="1"/>
</dbReference>
<comment type="caution">
    <text evidence="3">The sequence shown here is derived from an EMBL/GenBank/DDBJ whole genome shotgun (WGS) entry which is preliminary data.</text>
</comment>
<dbReference type="Proteomes" id="UP000626697">
    <property type="component" value="Unassembled WGS sequence"/>
</dbReference>
<dbReference type="InterPro" id="IPR014048">
    <property type="entry name" value="MethylDNA_cys_MeTrfase_DNA-bd"/>
</dbReference>
<dbReference type="RefSeq" id="WP_182503265.1">
    <property type="nucleotide sequence ID" value="NZ_JACJHX010000011.1"/>
</dbReference>
<evidence type="ECO:0000313" key="4">
    <source>
        <dbReference type="Proteomes" id="UP000626697"/>
    </source>
</evidence>
<reference evidence="3 4" key="1">
    <citation type="submission" date="2020-08" db="EMBL/GenBank/DDBJ databases">
        <title>Genomic Encyclopedia of Type Strains, Phase IV (KMG-IV): sequencing the most valuable type-strain genomes for metagenomic binning, comparative biology and taxonomic classification.</title>
        <authorList>
            <person name="Goeker M."/>
        </authorList>
    </citation>
    <scope>NUCLEOTIDE SEQUENCE [LARGE SCALE GENOMIC DNA]</scope>
    <source>
        <strain evidence="3 4">DSM 105481</strain>
    </source>
</reference>
<protein>
    <submittedName>
        <fullName evidence="3">Methylated-DNA-protein-cysteine methyltransferase-like protein</fullName>
    </submittedName>
</protein>
<evidence type="ECO:0000259" key="2">
    <source>
        <dbReference type="Pfam" id="PF01035"/>
    </source>
</evidence>
<dbReference type="CDD" id="cd06445">
    <property type="entry name" value="ATase"/>
    <property type="match status" value="1"/>
</dbReference>
<dbReference type="EMBL" id="JACJHX010000011">
    <property type="protein sequence ID" value="MBA9028006.1"/>
    <property type="molecule type" value="Genomic_DNA"/>
</dbReference>
<dbReference type="Pfam" id="PF01035">
    <property type="entry name" value="DNA_binding_1"/>
    <property type="match status" value="1"/>
</dbReference>
<dbReference type="InterPro" id="IPR036388">
    <property type="entry name" value="WH-like_DNA-bd_sf"/>
</dbReference>
<dbReference type="SUPFAM" id="SSF46767">
    <property type="entry name" value="Methylated DNA-protein cysteine methyltransferase, C-terminal domain"/>
    <property type="match status" value="1"/>
</dbReference>
<dbReference type="InterPro" id="IPR036217">
    <property type="entry name" value="MethylDNA_cys_MeTrfase_DNAb"/>
</dbReference>
<keyword evidence="4" id="KW-1185">Reference proteome</keyword>
<proteinExistence type="predicted"/>
<dbReference type="PANTHER" id="PTHR42942:SF1">
    <property type="entry name" value="ALKYLTRANSFERASE-LIKE PROTEIN 1"/>
    <property type="match status" value="1"/>
</dbReference>
<organism evidence="3 4">
    <name type="scientific">Peribacillus huizhouensis</name>
    <dbReference type="NCBI Taxonomy" id="1501239"/>
    <lineage>
        <taxon>Bacteria</taxon>
        <taxon>Bacillati</taxon>
        <taxon>Bacillota</taxon>
        <taxon>Bacilli</taxon>
        <taxon>Bacillales</taxon>
        <taxon>Bacillaceae</taxon>
        <taxon>Peribacillus</taxon>
    </lineage>
</organism>
<evidence type="ECO:0000256" key="1">
    <source>
        <dbReference type="ARBA" id="ARBA00022763"/>
    </source>
</evidence>
<dbReference type="PANTHER" id="PTHR42942">
    <property type="entry name" value="6-O-METHYLGUANINE DNA METHYLTRANSFERASE"/>
    <property type="match status" value="1"/>
</dbReference>
<accession>A0ABR6CSJ5</accession>
<sequence>MKPFTEKVISIIQNIPEGNVMTYGQIAKLAGSPRGARQVVRILHSMSEKHRLPWYRVVNSKGLIGIKDDEHFQIQKLSLQSEGVEFRIDGTIDLQEFQFHSEVVYED</sequence>
<feature type="domain" description="Methylated-DNA-[protein]-cysteine S-methyltransferase DNA binding" evidence="2">
    <location>
        <begin position="3"/>
        <end position="84"/>
    </location>
</feature>
<keyword evidence="1" id="KW-0227">DNA damage</keyword>
<gene>
    <name evidence="3" type="ORF">HNP81_003320</name>
</gene>
<name>A0ABR6CSJ5_9BACI</name>